<proteinExistence type="predicted"/>
<accession>A0A559KG66</accession>
<evidence type="ECO:0000256" key="2">
    <source>
        <dbReference type="ARBA" id="ARBA00022692"/>
    </source>
</evidence>
<keyword evidence="4 5" id="KW-0472">Membrane</keyword>
<feature type="transmembrane region" description="Helical" evidence="5">
    <location>
        <begin position="65"/>
        <end position="98"/>
    </location>
</feature>
<name>A0A559KG66_9BACL</name>
<dbReference type="InterPro" id="IPR049453">
    <property type="entry name" value="Memb_transporter_dom"/>
</dbReference>
<dbReference type="AlphaFoldDB" id="A0A559KG66"/>
<keyword evidence="8" id="KW-1185">Reference proteome</keyword>
<evidence type="ECO:0000256" key="5">
    <source>
        <dbReference type="SAM" id="Phobius"/>
    </source>
</evidence>
<organism evidence="7 8">
    <name type="scientific">Paenibacillus cremeus</name>
    <dbReference type="NCBI Taxonomy" id="2163881"/>
    <lineage>
        <taxon>Bacteria</taxon>
        <taxon>Bacillati</taxon>
        <taxon>Bacillota</taxon>
        <taxon>Bacilli</taxon>
        <taxon>Bacillales</taxon>
        <taxon>Paenibacillaceae</taxon>
        <taxon>Paenibacillus</taxon>
    </lineage>
</organism>
<feature type="domain" description="Integral membrane bound transporter" evidence="6">
    <location>
        <begin position="26"/>
        <end position="144"/>
    </location>
</feature>
<dbReference type="OrthoDB" id="848621at2"/>
<protein>
    <recommendedName>
        <fullName evidence="6">Integral membrane bound transporter domain-containing protein</fullName>
    </recommendedName>
</protein>
<evidence type="ECO:0000256" key="3">
    <source>
        <dbReference type="ARBA" id="ARBA00022989"/>
    </source>
</evidence>
<evidence type="ECO:0000313" key="7">
    <source>
        <dbReference type="EMBL" id="TVY11124.1"/>
    </source>
</evidence>
<evidence type="ECO:0000256" key="1">
    <source>
        <dbReference type="ARBA" id="ARBA00004141"/>
    </source>
</evidence>
<dbReference type="Proteomes" id="UP000317036">
    <property type="component" value="Unassembled WGS sequence"/>
</dbReference>
<evidence type="ECO:0000256" key="4">
    <source>
        <dbReference type="ARBA" id="ARBA00023136"/>
    </source>
</evidence>
<comment type="caution">
    <text evidence="7">The sequence shown here is derived from an EMBL/GenBank/DDBJ whole genome shotgun (WGS) entry which is preliminary data.</text>
</comment>
<keyword evidence="2 5" id="KW-0812">Transmembrane</keyword>
<dbReference type="GO" id="GO:0016020">
    <property type="term" value="C:membrane"/>
    <property type="evidence" value="ECO:0007669"/>
    <property type="project" value="UniProtKB-SubCell"/>
</dbReference>
<dbReference type="PANTHER" id="PTHR40064:SF1">
    <property type="entry name" value="MEMBRANE PROTEIN"/>
    <property type="match status" value="1"/>
</dbReference>
<evidence type="ECO:0000313" key="8">
    <source>
        <dbReference type="Proteomes" id="UP000317036"/>
    </source>
</evidence>
<feature type="transmembrane region" description="Helical" evidence="5">
    <location>
        <begin position="129"/>
        <end position="151"/>
    </location>
</feature>
<gene>
    <name evidence="7" type="ORF">FPZ49_04615</name>
</gene>
<sequence length="351" mass="38864">MKVRFQLGAGLSLQILKTALASAIAWWLAVQFLHDEYPYFAPLAAILTVQVTVADSLERALQRIIGIVFGVAISLIIGHWINIGALSIFLVILIGMVISNSFGLNYQITSQVAVSSLLVLAFGHNQGYAFGRIIETIVGCAVAVGINALMVPPNAIPKAESALQNLSKLSAETLKKITVMFETANDQIHNDIIEQLINETEKSLQALRLAKLSQKYSPFLAKFGSRLEMLTIGMEQLEKITVQIRGIRRSLNDLHAFGDFRRKEIKICEAMERTSECISQFGDCLVQFSAENNEILRNKIQQAQLFQLSCLNELALINSPIVLREIGAVLTDLNRILQEVSLELRGTRDLT</sequence>
<evidence type="ECO:0000259" key="6">
    <source>
        <dbReference type="Pfam" id="PF13515"/>
    </source>
</evidence>
<feature type="transmembrane region" description="Helical" evidence="5">
    <location>
        <begin position="37"/>
        <end position="53"/>
    </location>
</feature>
<comment type="subcellular location">
    <subcellularLocation>
        <location evidence="1">Membrane</location>
        <topology evidence="1">Multi-pass membrane protein</topology>
    </subcellularLocation>
</comment>
<dbReference type="PANTHER" id="PTHR40064">
    <property type="entry name" value="MEMBRANE PROTEIN-RELATED"/>
    <property type="match status" value="1"/>
</dbReference>
<dbReference type="InterPro" id="IPR052984">
    <property type="entry name" value="UPF0421"/>
</dbReference>
<dbReference type="Pfam" id="PF13515">
    <property type="entry name" value="FUSC_2"/>
    <property type="match status" value="1"/>
</dbReference>
<dbReference type="EMBL" id="VNJI01000004">
    <property type="protein sequence ID" value="TVY11124.1"/>
    <property type="molecule type" value="Genomic_DNA"/>
</dbReference>
<reference evidence="7 8" key="1">
    <citation type="submission" date="2019-07" db="EMBL/GenBank/DDBJ databases">
        <authorList>
            <person name="Kim J."/>
        </authorList>
    </citation>
    <scope>NUCLEOTIDE SEQUENCE [LARGE SCALE GENOMIC DNA]</scope>
    <source>
        <strain evidence="7 8">JC52</strain>
    </source>
</reference>
<keyword evidence="3 5" id="KW-1133">Transmembrane helix</keyword>